<dbReference type="Gene3D" id="1.10.10.10">
    <property type="entry name" value="Winged helix-like DNA-binding domain superfamily/Winged helix DNA-binding domain"/>
    <property type="match status" value="1"/>
</dbReference>
<dbReference type="PANTHER" id="PTHR30537:SF26">
    <property type="entry name" value="GLYCINE CLEAVAGE SYSTEM TRANSCRIPTIONAL ACTIVATOR"/>
    <property type="match status" value="1"/>
</dbReference>
<dbReference type="Pfam" id="PF00126">
    <property type="entry name" value="HTH_1"/>
    <property type="match status" value="1"/>
</dbReference>
<keyword evidence="3 6" id="KW-0238">DNA-binding</keyword>
<dbReference type="InterPro" id="IPR005119">
    <property type="entry name" value="LysR_subst-bd"/>
</dbReference>
<dbReference type="SUPFAM" id="SSF46785">
    <property type="entry name" value="Winged helix' DNA-binding domain"/>
    <property type="match status" value="1"/>
</dbReference>
<dbReference type="SUPFAM" id="SSF53850">
    <property type="entry name" value="Periplasmic binding protein-like II"/>
    <property type="match status" value="1"/>
</dbReference>
<gene>
    <name evidence="6" type="ORF">SAMN04488075_0629</name>
</gene>
<dbReference type="GO" id="GO:0003700">
    <property type="term" value="F:DNA-binding transcription factor activity"/>
    <property type="evidence" value="ECO:0007669"/>
    <property type="project" value="InterPro"/>
</dbReference>
<dbReference type="GO" id="GO:0006351">
    <property type="term" value="P:DNA-templated transcription"/>
    <property type="evidence" value="ECO:0007669"/>
    <property type="project" value="TreeGrafter"/>
</dbReference>
<dbReference type="STRING" id="65735.SAMN04488075_0629"/>
<dbReference type="PROSITE" id="PS50931">
    <property type="entry name" value="HTH_LYSR"/>
    <property type="match status" value="1"/>
</dbReference>
<evidence type="ECO:0000313" key="7">
    <source>
        <dbReference type="Proteomes" id="UP000199125"/>
    </source>
</evidence>
<dbReference type="InterPro" id="IPR036390">
    <property type="entry name" value="WH_DNA-bd_sf"/>
</dbReference>
<dbReference type="GO" id="GO:0043565">
    <property type="term" value="F:sequence-specific DNA binding"/>
    <property type="evidence" value="ECO:0007669"/>
    <property type="project" value="TreeGrafter"/>
</dbReference>
<evidence type="ECO:0000256" key="1">
    <source>
        <dbReference type="ARBA" id="ARBA00009437"/>
    </source>
</evidence>
<dbReference type="RefSeq" id="WP_090845199.1">
    <property type="nucleotide sequence ID" value="NZ_FNXG01000001.1"/>
</dbReference>
<dbReference type="Proteomes" id="UP000199125">
    <property type="component" value="Unassembled WGS sequence"/>
</dbReference>
<keyword evidence="7" id="KW-1185">Reference proteome</keyword>
<keyword evidence="2" id="KW-0805">Transcription regulation</keyword>
<sequence>MIRQTRPSYTPTVQELRALLYSADLGTVSAAAEALSLTQGAVSRSIRTLEERLGVRLFHRERQRLVLSDAGRALVRDARDILDRIESSARMVMAFGGGEDVLRLAVLPTFATSWLIPRLAGFSRRHPGIGIDLAEALAPVDFDDSPFDAALQRVEMARPGSRVLPICPENLIVVASPALIGDAPMTPAELLNWPLIQQSTRPELWSDWLAAAGVAPFGQLRGPRFQHFGMVIAAARAGMGVALLPDIFAAEALAQGTLRQPCPQVLAGGSSYALIRPAQTRAQRSLDLFSDWLQEIAET</sequence>
<dbReference type="FunFam" id="1.10.10.10:FF:000001">
    <property type="entry name" value="LysR family transcriptional regulator"/>
    <property type="match status" value="1"/>
</dbReference>
<dbReference type="InterPro" id="IPR036388">
    <property type="entry name" value="WH-like_DNA-bd_sf"/>
</dbReference>
<feature type="domain" description="HTH lysR-type" evidence="5">
    <location>
        <begin position="11"/>
        <end position="68"/>
    </location>
</feature>
<dbReference type="Gene3D" id="3.40.190.10">
    <property type="entry name" value="Periplasmic binding protein-like II"/>
    <property type="match status" value="2"/>
</dbReference>
<evidence type="ECO:0000313" key="6">
    <source>
        <dbReference type="EMBL" id="SEH65972.1"/>
    </source>
</evidence>
<protein>
    <submittedName>
        <fullName evidence="6">DNA-binding transcriptional regulator, LysR family</fullName>
    </submittedName>
</protein>
<dbReference type="PRINTS" id="PR00039">
    <property type="entry name" value="HTHLYSR"/>
</dbReference>
<dbReference type="Pfam" id="PF03466">
    <property type="entry name" value="LysR_substrate"/>
    <property type="match status" value="1"/>
</dbReference>
<accession>A0A1H6JY98</accession>
<dbReference type="InterPro" id="IPR058163">
    <property type="entry name" value="LysR-type_TF_proteobact-type"/>
</dbReference>
<dbReference type="EMBL" id="FNXG01000001">
    <property type="protein sequence ID" value="SEH65972.1"/>
    <property type="molecule type" value="Genomic_DNA"/>
</dbReference>
<organism evidence="6 7">
    <name type="scientific">Paracoccus alkenifer</name>
    <dbReference type="NCBI Taxonomy" id="65735"/>
    <lineage>
        <taxon>Bacteria</taxon>
        <taxon>Pseudomonadati</taxon>
        <taxon>Pseudomonadota</taxon>
        <taxon>Alphaproteobacteria</taxon>
        <taxon>Rhodobacterales</taxon>
        <taxon>Paracoccaceae</taxon>
        <taxon>Paracoccus</taxon>
    </lineage>
</organism>
<proteinExistence type="inferred from homology"/>
<evidence type="ECO:0000259" key="5">
    <source>
        <dbReference type="PROSITE" id="PS50931"/>
    </source>
</evidence>
<dbReference type="AlphaFoldDB" id="A0A1H6JY98"/>
<evidence type="ECO:0000256" key="3">
    <source>
        <dbReference type="ARBA" id="ARBA00023125"/>
    </source>
</evidence>
<evidence type="ECO:0000256" key="2">
    <source>
        <dbReference type="ARBA" id="ARBA00023015"/>
    </source>
</evidence>
<comment type="similarity">
    <text evidence="1">Belongs to the LysR transcriptional regulatory family.</text>
</comment>
<dbReference type="PANTHER" id="PTHR30537">
    <property type="entry name" value="HTH-TYPE TRANSCRIPTIONAL REGULATOR"/>
    <property type="match status" value="1"/>
</dbReference>
<reference evidence="7" key="1">
    <citation type="submission" date="2016-10" db="EMBL/GenBank/DDBJ databases">
        <authorList>
            <person name="Varghese N."/>
            <person name="Submissions S."/>
        </authorList>
    </citation>
    <scope>NUCLEOTIDE SEQUENCE [LARGE SCALE GENOMIC DNA]</scope>
    <source>
        <strain evidence="7">DSM 11593</strain>
    </source>
</reference>
<dbReference type="OrthoDB" id="5526340at2"/>
<name>A0A1H6JY98_9RHOB</name>
<evidence type="ECO:0000256" key="4">
    <source>
        <dbReference type="ARBA" id="ARBA00023163"/>
    </source>
</evidence>
<dbReference type="InterPro" id="IPR000847">
    <property type="entry name" value="LysR_HTH_N"/>
</dbReference>
<keyword evidence="4" id="KW-0804">Transcription</keyword>